<proteinExistence type="predicted"/>
<reference evidence="1" key="1">
    <citation type="submission" date="2023-04" db="EMBL/GenBank/DDBJ databases">
        <title>Ambrosiozyma monospora NBRC 10751.</title>
        <authorList>
            <person name="Ichikawa N."/>
            <person name="Sato H."/>
            <person name="Tonouchi N."/>
        </authorList>
    </citation>
    <scope>NUCLEOTIDE SEQUENCE</scope>
    <source>
        <strain evidence="1">NBRC 10751</strain>
    </source>
</reference>
<dbReference type="EMBL" id="BSXS01010127">
    <property type="protein sequence ID" value="GME97470.1"/>
    <property type="molecule type" value="Genomic_DNA"/>
</dbReference>
<keyword evidence="2" id="KW-1185">Reference proteome</keyword>
<organism evidence="1 2">
    <name type="scientific">Ambrosiozyma monospora</name>
    <name type="common">Yeast</name>
    <name type="synonym">Endomycopsis monosporus</name>
    <dbReference type="NCBI Taxonomy" id="43982"/>
    <lineage>
        <taxon>Eukaryota</taxon>
        <taxon>Fungi</taxon>
        <taxon>Dikarya</taxon>
        <taxon>Ascomycota</taxon>
        <taxon>Saccharomycotina</taxon>
        <taxon>Pichiomycetes</taxon>
        <taxon>Pichiales</taxon>
        <taxon>Pichiaceae</taxon>
        <taxon>Ambrosiozyma</taxon>
    </lineage>
</organism>
<evidence type="ECO:0000313" key="1">
    <source>
        <dbReference type="EMBL" id="GME97470.1"/>
    </source>
</evidence>
<comment type="caution">
    <text evidence="1">The sequence shown here is derived from an EMBL/GenBank/DDBJ whole genome shotgun (WGS) entry which is preliminary data.</text>
</comment>
<protein>
    <submittedName>
        <fullName evidence="1">Unnamed protein product</fullName>
    </submittedName>
</protein>
<accession>A0ACB5TYP5</accession>
<name>A0ACB5TYP5_AMBMO</name>
<evidence type="ECO:0000313" key="2">
    <source>
        <dbReference type="Proteomes" id="UP001165064"/>
    </source>
</evidence>
<dbReference type="Proteomes" id="UP001165064">
    <property type="component" value="Unassembled WGS sequence"/>
</dbReference>
<sequence>MAFVPPKGTLNGSDVSFFYATYPLTTIGLYILCILYYIVWAQVLPRVYNYQHRITEYHLDNGEAGHTVIKVKNDELEKWDAEHKVINTLGGNGYDDAIETEVHLVAKEVHSGSSYTSDEKKNNETIATTTVGSRN</sequence>
<gene>
    <name evidence="1" type="ORF">Amon02_001024700</name>
</gene>